<dbReference type="InterPro" id="IPR018276">
    <property type="entry name" value="DDA1_dom"/>
</dbReference>
<feature type="compositionally biased region" description="Low complexity" evidence="1">
    <location>
        <begin position="90"/>
        <end position="115"/>
    </location>
</feature>
<dbReference type="EMBL" id="CAJVPS010000092">
    <property type="protein sequence ID" value="CAG8450678.1"/>
    <property type="molecule type" value="Genomic_DNA"/>
</dbReference>
<feature type="compositionally biased region" description="Basic residues" evidence="1">
    <location>
        <begin position="190"/>
        <end position="200"/>
    </location>
</feature>
<evidence type="ECO:0000313" key="4">
    <source>
        <dbReference type="Proteomes" id="UP000789508"/>
    </source>
</evidence>
<feature type="domain" description="DET1- and DDB1-associated protein 1" evidence="2">
    <location>
        <begin position="4"/>
        <end position="61"/>
    </location>
</feature>
<dbReference type="AlphaFoldDB" id="A0A9N8VHD3"/>
<dbReference type="Proteomes" id="UP000789508">
    <property type="component" value="Unassembled WGS sequence"/>
</dbReference>
<dbReference type="OrthoDB" id="10587592at2759"/>
<evidence type="ECO:0000313" key="3">
    <source>
        <dbReference type="EMBL" id="CAG8450678.1"/>
    </source>
</evidence>
<reference evidence="3" key="1">
    <citation type="submission" date="2021-06" db="EMBL/GenBank/DDBJ databases">
        <authorList>
            <person name="Kallberg Y."/>
            <person name="Tangrot J."/>
            <person name="Rosling A."/>
        </authorList>
    </citation>
    <scope>NUCLEOTIDE SEQUENCE</scope>
    <source>
        <strain evidence="3">FL130A</strain>
    </source>
</reference>
<feature type="compositionally biased region" description="Basic residues" evidence="1">
    <location>
        <begin position="116"/>
        <end position="129"/>
    </location>
</feature>
<organism evidence="3 4">
    <name type="scientific">Ambispora leptoticha</name>
    <dbReference type="NCBI Taxonomy" id="144679"/>
    <lineage>
        <taxon>Eukaryota</taxon>
        <taxon>Fungi</taxon>
        <taxon>Fungi incertae sedis</taxon>
        <taxon>Mucoromycota</taxon>
        <taxon>Glomeromycotina</taxon>
        <taxon>Glomeromycetes</taxon>
        <taxon>Archaeosporales</taxon>
        <taxon>Ambisporaceae</taxon>
        <taxon>Ambispora</taxon>
    </lineage>
</organism>
<protein>
    <submittedName>
        <fullName evidence="3">11127_t:CDS:1</fullName>
    </submittedName>
</protein>
<name>A0A9N8VHD3_9GLOM</name>
<proteinExistence type="predicted"/>
<comment type="caution">
    <text evidence="3">The sequence shown here is derived from an EMBL/GenBank/DDBJ whole genome shotgun (WGS) entry which is preliminary data.</text>
</comment>
<accession>A0A9N8VHD3</accession>
<sequence length="200" mass="22291">MEDLRTLPSKDANAFSRFVPRETATVPKFATFLPTESTLPKSRDQIINSPRADVFFRYDYKSNNGRISTQKLVTGSPTGSFFEFHDNTSSALSSSSNSRSPSPTSHDISSNNSNKSKGKEKSLKRKKKLGILDSDLSSAEETEDKKILKESIEDTHKAWDAFNSVLNGNDPLTKTGKKKRKGKVSNNRMRGGRARKRVSE</sequence>
<feature type="region of interest" description="Disordered" evidence="1">
    <location>
        <begin position="163"/>
        <end position="200"/>
    </location>
</feature>
<dbReference type="Pfam" id="PF10172">
    <property type="entry name" value="DDA1"/>
    <property type="match status" value="1"/>
</dbReference>
<keyword evidence="4" id="KW-1185">Reference proteome</keyword>
<feature type="region of interest" description="Disordered" evidence="1">
    <location>
        <begin position="90"/>
        <end position="144"/>
    </location>
</feature>
<evidence type="ECO:0000259" key="2">
    <source>
        <dbReference type="Pfam" id="PF10172"/>
    </source>
</evidence>
<evidence type="ECO:0000256" key="1">
    <source>
        <dbReference type="SAM" id="MobiDB-lite"/>
    </source>
</evidence>
<gene>
    <name evidence="3" type="ORF">ALEPTO_LOCUS986</name>
</gene>